<reference evidence="10" key="1">
    <citation type="journal article" date="2021" name="Cell">
        <title>Tracing the genetic footprints of vertebrate landing in non-teleost ray-finned fishes.</title>
        <authorList>
            <person name="Bi X."/>
            <person name="Wang K."/>
            <person name="Yang L."/>
            <person name="Pan H."/>
            <person name="Jiang H."/>
            <person name="Wei Q."/>
            <person name="Fang M."/>
            <person name="Yu H."/>
            <person name="Zhu C."/>
            <person name="Cai Y."/>
            <person name="He Y."/>
            <person name="Gan X."/>
            <person name="Zeng H."/>
            <person name="Yu D."/>
            <person name="Zhu Y."/>
            <person name="Jiang H."/>
            <person name="Qiu Q."/>
            <person name="Yang H."/>
            <person name="Zhang Y.E."/>
            <person name="Wang W."/>
            <person name="Zhu M."/>
            <person name="He S."/>
            <person name="Zhang G."/>
        </authorList>
    </citation>
    <scope>NUCLEOTIDE SEQUENCE</scope>
    <source>
        <strain evidence="10">Allg_001</strain>
    </source>
</reference>
<dbReference type="AlphaFoldDB" id="A0A8J7NQZ0"/>
<dbReference type="GO" id="GO:0009617">
    <property type="term" value="P:response to bacterium"/>
    <property type="evidence" value="ECO:0007669"/>
    <property type="project" value="TreeGrafter"/>
</dbReference>
<dbReference type="InterPro" id="IPR013783">
    <property type="entry name" value="Ig-like_fold"/>
</dbReference>
<keyword evidence="11" id="KW-1185">Reference proteome</keyword>
<evidence type="ECO:0000256" key="6">
    <source>
        <dbReference type="ARBA" id="ARBA00023157"/>
    </source>
</evidence>
<keyword evidence="2" id="KW-1003">Cell membrane</keyword>
<comment type="caution">
    <text evidence="10">The sequence shown here is derived from an EMBL/GenBank/DDBJ whole genome shotgun (WGS) entry which is preliminary data.</text>
</comment>
<dbReference type="InterPro" id="IPR036179">
    <property type="entry name" value="Ig-like_dom_sf"/>
</dbReference>
<comment type="subcellular location">
    <subcellularLocation>
        <location evidence="1">Cell membrane</location>
    </subcellularLocation>
</comment>
<dbReference type="InterPro" id="IPR007110">
    <property type="entry name" value="Ig-like_dom"/>
</dbReference>
<feature type="transmembrane region" description="Helical" evidence="8">
    <location>
        <begin position="256"/>
        <end position="280"/>
    </location>
</feature>
<evidence type="ECO:0000256" key="2">
    <source>
        <dbReference type="ARBA" id="ARBA00022475"/>
    </source>
</evidence>
<dbReference type="PROSITE" id="PS50835">
    <property type="entry name" value="IG_LIKE"/>
    <property type="match status" value="2"/>
</dbReference>
<dbReference type="GO" id="GO:0005886">
    <property type="term" value="C:plasma membrane"/>
    <property type="evidence" value="ECO:0007669"/>
    <property type="project" value="UniProtKB-SubCell"/>
</dbReference>
<feature type="non-terminal residue" evidence="10">
    <location>
        <position position="356"/>
    </location>
</feature>
<dbReference type="SUPFAM" id="SSF48726">
    <property type="entry name" value="Immunoglobulin"/>
    <property type="match status" value="2"/>
</dbReference>
<evidence type="ECO:0000256" key="4">
    <source>
        <dbReference type="ARBA" id="ARBA00022859"/>
    </source>
</evidence>
<feature type="non-terminal residue" evidence="10">
    <location>
        <position position="1"/>
    </location>
</feature>
<evidence type="ECO:0000256" key="3">
    <source>
        <dbReference type="ARBA" id="ARBA00022729"/>
    </source>
</evidence>
<organism evidence="10 11">
    <name type="scientific">Atractosteus spatula</name>
    <name type="common">Alligator gar</name>
    <name type="synonym">Lepisosteus spatula</name>
    <dbReference type="NCBI Taxonomy" id="7917"/>
    <lineage>
        <taxon>Eukaryota</taxon>
        <taxon>Metazoa</taxon>
        <taxon>Chordata</taxon>
        <taxon>Craniata</taxon>
        <taxon>Vertebrata</taxon>
        <taxon>Euteleostomi</taxon>
        <taxon>Actinopterygii</taxon>
        <taxon>Neopterygii</taxon>
        <taxon>Holostei</taxon>
        <taxon>Semionotiformes</taxon>
        <taxon>Lepisosteidae</taxon>
        <taxon>Atractosteus</taxon>
    </lineage>
</organism>
<accession>A0A8J7NQZ0</accession>
<sequence length="356" mass="40464">NKYSSKCFFSFIFIAISQDNVVSQPHRTVSVQLGEEVTLECFFSTEKVAQLFWLKNPIGETPICMASTSYNLVGTMSYGEFLNNERVKVTKDEGRFILSFSSVQPSDEATYYCTAYFLNYMSFGNGTLLTLKGLESMNRSVVQQPVSVQFQNGDDVTLQCTIHTETCAGDHSVYWFRHGSGESLPGLIYTHGNRSDQCERRSVARPPTWSCVYILPKKNLSLSDAGTYYCAVAICREILFGNGTLLEITGTDHHSIYYHMVVALVATNIFSVIFIMVYIYKKRQFYEGKLVSMHFRGKTPTFNQVAESTSKDQDSDTDKVNYAALNLTHSKTKTIRQWREMDTQVLYADVKCQQWD</sequence>
<keyword evidence="3" id="KW-0732">Signal</keyword>
<dbReference type="EMBL" id="JAAWVO010038477">
    <property type="protein sequence ID" value="MBN3318162.1"/>
    <property type="molecule type" value="Genomic_DNA"/>
</dbReference>
<evidence type="ECO:0000259" key="9">
    <source>
        <dbReference type="PROSITE" id="PS50835"/>
    </source>
</evidence>
<keyword evidence="4" id="KW-0391">Immunity</keyword>
<proteinExistence type="predicted"/>
<keyword evidence="7" id="KW-0325">Glycoprotein</keyword>
<evidence type="ECO:0000256" key="5">
    <source>
        <dbReference type="ARBA" id="ARBA00023136"/>
    </source>
</evidence>
<name>A0A8J7NQZ0_ATRSP</name>
<dbReference type="GO" id="GO:0002376">
    <property type="term" value="P:immune system process"/>
    <property type="evidence" value="ECO:0007669"/>
    <property type="project" value="UniProtKB-KW"/>
</dbReference>
<gene>
    <name evidence="10" type="ORF">GTO95_0005728</name>
</gene>
<dbReference type="Pfam" id="PF07686">
    <property type="entry name" value="V-set"/>
    <property type="match status" value="2"/>
</dbReference>
<keyword evidence="6" id="KW-1015">Disulfide bond</keyword>
<evidence type="ECO:0000313" key="10">
    <source>
        <dbReference type="EMBL" id="MBN3318162.1"/>
    </source>
</evidence>
<keyword evidence="5 8" id="KW-0472">Membrane</keyword>
<dbReference type="InterPro" id="IPR013106">
    <property type="entry name" value="Ig_V-set"/>
</dbReference>
<dbReference type="InterPro" id="IPR003599">
    <property type="entry name" value="Ig_sub"/>
</dbReference>
<dbReference type="InterPro" id="IPR052051">
    <property type="entry name" value="TCR_complex_component"/>
</dbReference>
<dbReference type="PANTHER" id="PTHR19433">
    <property type="entry name" value="T-CELL RECEPTOR ALPHA CHAIN V REGION-RELATED"/>
    <property type="match status" value="1"/>
</dbReference>
<dbReference type="SMART" id="SM00406">
    <property type="entry name" value="IGv"/>
    <property type="match status" value="2"/>
</dbReference>
<evidence type="ECO:0000256" key="1">
    <source>
        <dbReference type="ARBA" id="ARBA00004236"/>
    </source>
</evidence>
<keyword evidence="8" id="KW-1133">Transmembrane helix</keyword>
<dbReference type="Gene3D" id="2.60.40.10">
    <property type="entry name" value="Immunoglobulins"/>
    <property type="match status" value="2"/>
</dbReference>
<feature type="domain" description="Ig-like" evidence="9">
    <location>
        <begin position="139"/>
        <end position="232"/>
    </location>
</feature>
<evidence type="ECO:0000313" key="11">
    <source>
        <dbReference type="Proteomes" id="UP000736164"/>
    </source>
</evidence>
<evidence type="ECO:0000256" key="7">
    <source>
        <dbReference type="ARBA" id="ARBA00023180"/>
    </source>
</evidence>
<dbReference type="PANTHER" id="PTHR19433:SF133">
    <property type="entry name" value="IMMUNE-TYPE RECEPTOR 5 PRECURSOR-RELATED"/>
    <property type="match status" value="1"/>
</dbReference>
<dbReference type="Proteomes" id="UP000736164">
    <property type="component" value="Unassembled WGS sequence"/>
</dbReference>
<evidence type="ECO:0000256" key="8">
    <source>
        <dbReference type="SAM" id="Phobius"/>
    </source>
</evidence>
<feature type="domain" description="Ig-like" evidence="9">
    <location>
        <begin position="19"/>
        <end position="115"/>
    </location>
</feature>
<keyword evidence="8" id="KW-0812">Transmembrane</keyword>
<dbReference type="SMART" id="SM00409">
    <property type="entry name" value="IG"/>
    <property type="match status" value="2"/>
</dbReference>
<protein>
    <submittedName>
        <fullName evidence="10">KV5A1 protein</fullName>
    </submittedName>
</protein>